<dbReference type="Pfam" id="PF01475">
    <property type="entry name" value="FUR"/>
    <property type="match status" value="1"/>
</dbReference>
<dbReference type="SUPFAM" id="SSF46785">
    <property type="entry name" value="Winged helix' DNA-binding domain"/>
    <property type="match status" value="1"/>
</dbReference>
<dbReference type="Gene3D" id="1.10.10.10">
    <property type="entry name" value="Winged helix-like DNA-binding domain superfamily/Winged helix DNA-binding domain"/>
    <property type="match status" value="1"/>
</dbReference>
<evidence type="ECO:0000313" key="1">
    <source>
        <dbReference type="EMBL" id="MDN5215631.1"/>
    </source>
</evidence>
<dbReference type="PANTHER" id="PTHR33202:SF22">
    <property type="entry name" value="HYDROGEN PEROXIDE SENSITIVE REPRESSOR"/>
    <property type="match status" value="1"/>
</dbReference>
<dbReference type="InterPro" id="IPR002481">
    <property type="entry name" value="FUR"/>
</dbReference>
<dbReference type="PANTHER" id="PTHR33202">
    <property type="entry name" value="ZINC UPTAKE REGULATION PROTEIN"/>
    <property type="match status" value="1"/>
</dbReference>
<dbReference type="RefSeq" id="WP_346760969.1">
    <property type="nucleotide sequence ID" value="NZ_JAUJEB010000007.1"/>
</dbReference>
<dbReference type="EMBL" id="JAUJEB010000007">
    <property type="protein sequence ID" value="MDN5215631.1"/>
    <property type="molecule type" value="Genomic_DNA"/>
</dbReference>
<evidence type="ECO:0000313" key="2">
    <source>
        <dbReference type="Proteomes" id="UP001172083"/>
    </source>
</evidence>
<proteinExistence type="predicted"/>
<organism evidence="1 2">
    <name type="scientific">Agaribacillus aureus</name>
    <dbReference type="NCBI Taxonomy" id="3051825"/>
    <lineage>
        <taxon>Bacteria</taxon>
        <taxon>Pseudomonadati</taxon>
        <taxon>Bacteroidota</taxon>
        <taxon>Cytophagia</taxon>
        <taxon>Cytophagales</taxon>
        <taxon>Splendidivirgaceae</taxon>
        <taxon>Agaribacillus</taxon>
    </lineage>
</organism>
<comment type="caution">
    <text evidence="1">The sequence shown here is derived from an EMBL/GenBank/DDBJ whole genome shotgun (WGS) entry which is preliminary data.</text>
</comment>
<reference evidence="1" key="1">
    <citation type="submission" date="2023-06" db="EMBL/GenBank/DDBJ databases">
        <title>Genomic of Agaribacillus aureum.</title>
        <authorList>
            <person name="Wang G."/>
        </authorList>
    </citation>
    <scope>NUCLEOTIDE SEQUENCE</scope>
    <source>
        <strain evidence="1">BMA12</strain>
    </source>
</reference>
<gene>
    <name evidence="1" type="ORF">QQ020_26375</name>
</gene>
<keyword evidence="2" id="KW-1185">Reference proteome</keyword>
<dbReference type="InterPro" id="IPR036390">
    <property type="entry name" value="WH_DNA-bd_sf"/>
</dbReference>
<sequence length="143" mass="16082">MAIATTVLLQDFNLRNTNQREEILEVFLDHNHALSHADIEKQVGNSIDRVTIYRTLKTFLNKGLVHKVLDDAGAVKYALCKNTCTTSEHQHDHVHFKCVKCSVTSCLESVVLPKINLPEGYEKLESNFLMIGICEQCSQAPLS</sequence>
<dbReference type="InterPro" id="IPR036388">
    <property type="entry name" value="WH-like_DNA-bd_sf"/>
</dbReference>
<dbReference type="Proteomes" id="UP001172083">
    <property type="component" value="Unassembled WGS sequence"/>
</dbReference>
<accession>A0ABT8LGZ7</accession>
<name>A0ABT8LGZ7_9BACT</name>
<protein>
    <submittedName>
        <fullName evidence="1">Transcriptional repressor</fullName>
    </submittedName>
</protein>